<keyword evidence="3" id="KW-1185">Reference proteome</keyword>
<dbReference type="Gene3D" id="3.40.1080.10">
    <property type="entry name" value="Glutaconate Coenzyme A-transferase"/>
    <property type="match status" value="1"/>
</dbReference>
<dbReference type="EMBL" id="KB470079">
    <property type="protein sequence ID" value="EMP42546.1"/>
    <property type="molecule type" value="Genomic_DNA"/>
</dbReference>
<dbReference type="GO" id="GO:0005739">
    <property type="term" value="C:mitochondrion"/>
    <property type="evidence" value="ECO:0007669"/>
    <property type="project" value="TreeGrafter"/>
</dbReference>
<organism evidence="2 3">
    <name type="scientific">Chelonia mydas</name>
    <name type="common">Green sea-turtle</name>
    <name type="synonym">Chelonia agassizi</name>
    <dbReference type="NCBI Taxonomy" id="8469"/>
    <lineage>
        <taxon>Eukaryota</taxon>
        <taxon>Metazoa</taxon>
        <taxon>Chordata</taxon>
        <taxon>Craniata</taxon>
        <taxon>Vertebrata</taxon>
        <taxon>Euteleostomi</taxon>
        <taxon>Archelosauria</taxon>
        <taxon>Testudinata</taxon>
        <taxon>Testudines</taxon>
        <taxon>Cryptodira</taxon>
        <taxon>Durocryptodira</taxon>
        <taxon>Americhelydia</taxon>
        <taxon>Chelonioidea</taxon>
        <taxon>Cheloniidae</taxon>
        <taxon>Chelonia</taxon>
    </lineage>
</organism>
<dbReference type="SUPFAM" id="SSF100950">
    <property type="entry name" value="NagB/RpiA/CoA transferase-like"/>
    <property type="match status" value="1"/>
</dbReference>
<dbReference type="PANTHER" id="PTHR13707:SF23">
    <property type="entry name" value="SUCCINYL-COA:3-KETOACID-COENZYME A TRANSFERASE"/>
    <property type="match status" value="1"/>
</dbReference>
<dbReference type="NCBIfam" id="TIGR02429">
    <property type="entry name" value="pcaI_scoA_fam"/>
    <property type="match status" value="1"/>
</dbReference>
<dbReference type="AlphaFoldDB" id="M7BXF4"/>
<dbReference type="eggNOG" id="KOG3822">
    <property type="taxonomic scope" value="Eukaryota"/>
</dbReference>
<name>M7BXF4_CHEMY</name>
<dbReference type="STRING" id="8469.M7BXF4"/>
<dbReference type="SMART" id="SM00882">
    <property type="entry name" value="CoA_trans"/>
    <property type="match status" value="1"/>
</dbReference>
<dbReference type="InterPro" id="IPR037171">
    <property type="entry name" value="NagB/RpiA_transferase-like"/>
</dbReference>
<dbReference type="InterPro" id="IPR004163">
    <property type="entry name" value="CoA_transf_BS"/>
</dbReference>
<gene>
    <name evidence="2" type="ORF">UY3_00183</name>
</gene>
<evidence type="ECO:0000313" key="3">
    <source>
        <dbReference type="Proteomes" id="UP000031443"/>
    </source>
</evidence>
<dbReference type="InterPro" id="IPR004165">
    <property type="entry name" value="CoA_trans_fam_I"/>
</dbReference>
<dbReference type="GO" id="GO:0008260">
    <property type="term" value="F:succinyl-CoA:3-oxo-acid CoA-transferase activity"/>
    <property type="evidence" value="ECO:0007669"/>
    <property type="project" value="TreeGrafter"/>
</dbReference>
<protein>
    <submittedName>
        <fullName evidence="2">Succinyl-CoA:3-ketoacid-coenzyme A transferase 1</fullName>
    </submittedName>
</protein>
<evidence type="ECO:0000256" key="1">
    <source>
        <dbReference type="ARBA" id="ARBA00022679"/>
    </source>
</evidence>
<dbReference type="Pfam" id="PF01144">
    <property type="entry name" value="CoA_trans"/>
    <property type="match status" value="1"/>
</dbReference>
<dbReference type="InterPro" id="IPR012792">
    <property type="entry name" value="3-oxoacid_CoA-transf_A"/>
</dbReference>
<accession>M7BXF4</accession>
<dbReference type="PROSITE" id="PS01273">
    <property type="entry name" value="COA_TRANSF_1"/>
    <property type="match status" value="1"/>
</dbReference>
<dbReference type="PANTHER" id="PTHR13707">
    <property type="entry name" value="KETOACID-COENZYME A TRANSFERASE"/>
    <property type="match status" value="1"/>
</dbReference>
<reference evidence="3" key="1">
    <citation type="journal article" date="2013" name="Nat. Genet.">
        <title>The draft genomes of soft-shell turtle and green sea turtle yield insights into the development and evolution of the turtle-specific body plan.</title>
        <authorList>
            <person name="Wang Z."/>
            <person name="Pascual-Anaya J."/>
            <person name="Zadissa A."/>
            <person name="Li W."/>
            <person name="Niimura Y."/>
            <person name="Huang Z."/>
            <person name="Li C."/>
            <person name="White S."/>
            <person name="Xiong Z."/>
            <person name="Fang D."/>
            <person name="Wang B."/>
            <person name="Ming Y."/>
            <person name="Chen Y."/>
            <person name="Zheng Y."/>
            <person name="Kuraku S."/>
            <person name="Pignatelli M."/>
            <person name="Herrero J."/>
            <person name="Beal K."/>
            <person name="Nozawa M."/>
            <person name="Li Q."/>
            <person name="Wang J."/>
            <person name="Zhang H."/>
            <person name="Yu L."/>
            <person name="Shigenobu S."/>
            <person name="Wang J."/>
            <person name="Liu J."/>
            <person name="Flicek P."/>
            <person name="Searle S."/>
            <person name="Wang J."/>
            <person name="Kuratani S."/>
            <person name="Yin Y."/>
            <person name="Aken B."/>
            <person name="Zhang G."/>
            <person name="Irie N."/>
        </authorList>
    </citation>
    <scope>NUCLEOTIDE SEQUENCE [LARGE SCALE GENOMIC DNA]</scope>
</reference>
<proteinExistence type="predicted"/>
<dbReference type="Proteomes" id="UP000031443">
    <property type="component" value="Unassembled WGS sequence"/>
</dbReference>
<keyword evidence="1 2" id="KW-0808">Transferase</keyword>
<sequence length="321" mass="35317">MSVVQWLVIVYEKKNRNKFKMRYVFQRITEISVYNVLSNREGWRTGDSAEYTNNADDSKCSYAMEGASGADHADSAENTGVPLNEASCSEAESDRERQRRYLANKSTCNKSNRNPHKVWWWQWKSKGKKICGCYFSTSSHRNTKFYTDAVEAVKDIPDGATILVGGFGLCGIPENLIGGLLKTGVKGITAVSNNAGVDNFGLGLLLQTKQIKRMVSSYVGENAEFERQYLCGELEVELTPQGTLAERVRAGGAGIPAFFTSTGYGTLVQEGGAPIKYNKDGSVAIASQPREVRCHSVVLKPAGLESEFLASSQDKQQCNLF</sequence>
<evidence type="ECO:0000313" key="2">
    <source>
        <dbReference type="EMBL" id="EMP42546.1"/>
    </source>
</evidence>